<dbReference type="PANTHER" id="PTHR33841">
    <property type="entry name" value="DNA METHYLTRANSFERASE YEEA-RELATED"/>
    <property type="match status" value="1"/>
</dbReference>
<protein>
    <recommendedName>
        <fullName evidence="1">site-specific DNA-methyltransferase (adenine-specific)</fullName>
        <ecNumber evidence="1">2.1.1.72</ecNumber>
    </recommendedName>
</protein>
<evidence type="ECO:0000313" key="7">
    <source>
        <dbReference type="Proteomes" id="UP001185728"/>
    </source>
</evidence>
<dbReference type="SUPFAM" id="SSF53335">
    <property type="entry name" value="S-adenosyl-L-methionine-dependent methyltransferases"/>
    <property type="match status" value="1"/>
</dbReference>
<dbReference type="AlphaFoldDB" id="A0AAP5W9N1"/>
<dbReference type="EC" id="2.1.1.72" evidence="1"/>
<dbReference type="GO" id="GO:0032259">
    <property type="term" value="P:methylation"/>
    <property type="evidence" value="ECO:0007669"/>
    <property type="project" value="UniProtKB-KW"/>
</dbReference>
<comment type="catalytic activity">
    <reaction evidence="4">
        <text>a 2'-deoxyadenosine in DNA + S-adenosyl-L-methionine = an N(6)-methyl-2'-deoxyadenosine in DNA + S-adenosyl-L-homocysteine + H(+)</text>
        <dbReference type="Rhea" id="RHEA:15197"/>
        <dbReference type="Rhea" id="RHEA-COMP:12418"/>
        <dbReference type="Rhea" id="RHEA-COMP:12419"/>
        <dbReference type="ChEBI" id="CHEBI:15378"/>
        <dbReference type="ChEBI" id="CHEBI:57856"/>
        <dbReference type="ChEBI" id="CHEBI:59789"/>
        <dbReference type="ChEBI" id="CHEBI:90615"/>
        <dbReference type="ChEBI" id="CHEBI:90616"/>
        <dbReference type="EC" id="2.1.1.72"/>
    </reaction>
</comment>
<dbReference type="InterPro" id="IPR029063">
    <property type="entry name" value="SAM-dependent_MTases_sf"/>
</dbReference>
<evidence type="ECO:0000313" key="6">
    <source>
        <dbReference type="EMBL" id="MDV7177301.1"/>
    </source>
</evidence>
<proteinExistence type="predicted"/>
<keyword evidence="3" id="KW-0808">Transferase</keyword>
<gene>
    <name evidence="6" type="ORF">R4064_06540</name>
</gene>
<dbReference type="RefSeq" id="WP_205812198.1">
    <property type="nucleotide sequence ID" value="NZ_JAWLUK010000009.1"/>
</dbReference>
<dbReference type="Proteomes" id="UP001185728">
    <property type="component" value="Unassembled WGS sequence"/>
</dbReference>
<keyword evidence="2" id="KW-0489">Methyltransferase</keyword>
<organism evidence="6 7">
    <name type="scientific">Micrococcus yunnanensis</name>
    <dbReference type="NCBI Taxonomy" id="566027"/>
    <lineage>
        <taxon>Bacteria</taxon>
        <taxon>Bacillati</taxon>
        <taxon>Actinomycetota</taxon>
        <taxon>Actinomycetes</taxon>
        <taxon>Micrococcales</taxon>
        <taxon>Micrococcaceae</taxon>
        <taxon>Micrococcus</taxon>
    </lineage>
</organism>
<dbReference type="Gene3D" id="3.40.50.150">
    <property type="entry name" value="Vaccinia Virus protein VP39"/>
    <property type="match status" value="1"/>
</dbReference>
<accession>A0AAP5W9N1</accession>
<dbReference type="GO" id="GO:0009007">
    <property type="term" value="F:site-specific DNA-methyltransferase (adenine-specific) activity"/>
    <property type="evidence" value="ECO:0007669"/>
    <property type="project" value="UniProtKB-EC"/>
</dbReference>
<dbReference type="PANTHER" id="PTHR33841:SF1">
    <property type="entry name" value="DNA METHYLTRANSFERASE A"/>
    <property type="match status" value="1"/>
</dbReference>
<evidence type="ECO:0000256" key="4">
    <source>
        <dbReference type="ARBA" id="ARBA00047942"/>
    </source>
</evidence>
<dbReference type="EMBL" id="JAWLUK010000009">
    <property type="protein sequence ID" value="MDV7177301.1"/>
    <property type="molecule type" value="Genomic_DNA"/>
</dbReference>
<reference evidence="6" key="1">
    <citation type="submission" date="2023-10" db="EMBL/GenBank/DDBJ databases">
        <title>Development of a sustainable strategy for remediation of hydrocarbon-contaminated territories based on the waste exchange concept.</title>
        <authorList>
            <person name="Krivoruchko A."/>
        </authorList>
    </citation>
    <scope>NUCLEOTIDE SEQUENCE</scope>
    <source>
        <strain evidence="6">IEGM 1325</strain>
    </source>
</reference>
<evidence type="ECO:0000256" key="2">
    <source>
        <dbReference type="ARBA" id="ARBA00022603"/>
    </source>
</evidence>
<dbReference type="InterPro" id="IPR041635">
    <property type="entry name" value="Type_ISP_LLaBIII_C"/>
</dbReference>
<comment type="caution">
    <text evidence="6">The sequence shown here is derived from an EMBL/GenBank/DDBJ whole genome shotgun (WGS) entry which is preliminary data.</text>
</comment>
<dbReference type="InterPro" id="IPR050953">
    <property type="entry name" value="N4_N6_ade-DNA_methylase"/>
</dbReference>
<evidence type="ECO:0000256" key="3">
    <source>
        <dbReference type="ARBA" id="ARBA00022679"/>
    </source>
</evidence>
<sequence length="1090" mass="118807">MIDAPLAQLAETYARDVRLASTSGVSAEPEAQLTVPVSEFLRAFSSVTGIGDLSLLREAQLDGVRPDFAALIDGRPCGWVELKAPGHTVIGEKWRGREKGQWDLLSQLDALLVSNGDEIALYVSGSLVDTAFLPVDGVAGWDADRLRTVLEQFTLAQPRPITRVSQLADRLAPLARFLRERLQEGLSNNYRSVREAKAAWDHTVHHTTTDAQFAGDVAQVVAYSMAIAGLSGQADRNADGVVTLEEAKHALETAHRNVLAASLGPIIGIPALMEYIAPEVGAIMRLVSSMDVAAIERSTDSRGEPWLWFYEDFLQRYDPAARNRAGVYYTPISVVQCQVRVVDALLRERFGQTLGFGAPSVVTLDPATGSGTYPLAVIDRAEAAAREERGPAGVAQVAKNLTKNLLAFELLPGPYSVAHLRIGQRLAEAQGHAFQAEEIGVYLTDTLEDPSAGMEAGLFGDARVLAEAAEAARQIKRDRRITVAIGNPPYDRVTSGTGGWVEHGDGEDALFDDVIGPAQEQGVIFSAQASLYNLYVYFWRWAIWKAFQQDPGDQAIISFITASSWLTGPAFVGLRDLARRTASEIWVMDLGGEGRGARQEENVFDIQTPVAIVTLVRTGEAAREASVYYRRFRGTRAEKFAALDAVARLDPSDALWERLPGGAGDPLAPASGGEDWAAMPALADLFPWQQPGIQFSRAWPVAPDPDTLRRRWQELLRETDAEVRAHKYVTSRWGRNIHTVVQGMDPISALAPSASHAPIVRLGWRSFDRQWTFDDPRLAKTDSPSLWQSWSTRQVYMVSPRSSRISGGPAVYASAYVPDLNSYFGSGGGKDVIPLYRDAEATQPNVTGGLLPLLGERYRQEVTPEDLAAYVMGVAGHDAYVQRFDEALEGSPVRVPLTADPDLFTRAVKLGERLLWLQTYGERFTGVGRPAGRVPRIPGLGWEAPVTALPASPRAVSYNPATQRLTVGDGVVTGVSPEVRAFAVSGMNVLDKWLGARTATGIGRAAGKAATPLDRIRPIEWADEWNDELLDLLRVLTETVSLGGDQADLLDEILAGDLIPANELPEPTPTERKVPKTIKRDFSTAQEEMF</sequence>
<dbReference type="PRINTS" id="PR00507">
    <property type="entry name" value="N12N6MTFRASE"/>
</dbReference>
<evidence type="ECO:0000256" key="1">
    <source>
        <dbReference type="ARBA" id="ARBA00011900"/>
    </source>
</evidence>
<evidence type="ECO:0000259" key="5">
    <source>
        <dbReference type="Pfam" id="PF18135"/>
    </source>
</evidence>
<dbReference type="Pfam" id="PF18135">
    <property type="entry name" value="Type_ISP_C"/>
    <property type="match status" value="1"/>
</dbReference>
<name>A0AAP5W9N1_9MICC</name>
<feature type="domain" description="Type ISP restriction-modification enzyme LLaBIII C-terminal specificity" evidence="5">
    <location>
        <begin position="684"/>
        <end position="1032"/>
    </location>
</feature>